<organism evidence="1 2">
    <name type="scientific">Streptomyces europaeiscabiei</name>
    <dbReference type="NCBI Taxonomy" id="146819"/>
    <lineage>
        <taxon>Bacteria</taxon>
        <taxon>Bacillati</taxon>
        <taxon>Actinomycetota</taxon>
        <taxon>Actinomycetes</taxon>
        <taxon>Kitasatosporales</taxon>
        <taxon>Streptomycetaceae</taxon>
        <taxon>Streptomyces</taxon>
    </lineage>
</organism>
<comment type="caution">
    <text evidence="1">The sequence shown here is derived from an EMBL/GenBank/DDBJ whole genome shotgun (WGS) entry which is preliminary data.</text>
</comment>
<accession>A0AAJ2PPV7</accession>
<evidence type="ECO:0000313" key="2">
    <source>
        <dbReference type="Proteomes" id="UP001273589"/>
    </source>
</evidence>
<sequence>MQRYEMFIDGESRKPGAGEWFPTDHGAITAYLEDKSVWINTGAATGNPFVLR</sequence>
<evidence type="ECO:0000313" key="1">
    <source>
        <dbReference type="EMBL" id="MDX3131374.1"/>
    </source>
</evidence>
<dbReference type="Proteomes" id="UP001273589">
    <property type="component" value="Unassembled WGS sequence"/>
</dbReference>
<dbReference type="AlphaFoldDB" id="A0AAJ2PPV7"/>
<dbReference type="EMBL" id="JARAWN010000088">
    <property type="protein sequence ID" value="MDX3131374.1"/>
    <property type="molecule type" value="Genomic_DNA"/>
</dbReference>
<gene>
    <name evidence="1" type="ORF">PV367_16685</name>
</gene>
<name>A0AAJ2PPV7_9ACTN</name>
<protein>
    <submittedName>
        <fullName evidence="1">Uncharacterized protein</fullName>
    </submittedName>
</protein>
<proteinExistence type="predicted"/>
<reference evidence="1" key="1">
    <citation type="journal article" date="2023" name="Microb. Genom.">
        <title>Mesoterricola silvestris gen. nov., sp. nov., Mesoterricola sediminis sp. nov., Geothrix oryzae sp. nov., Geothrix edaphica sp. nov., Geothrix rubra sp. nov., and Geothrix limicola sp. nov., six novel members of Acidobacteriota isolated from soils.</title>
        <authorList>
            <person name="Weisberg A.J."/>
            <person name="Pearce E."/>
            <person name="Kramer C.G."/>
            <person name="Chang J.H."/>
            <person name="Clarke C.R."/>
        </authorList>
    </citation>
    <scope>NUCLEOTIDE SEQUENCE</scope>
    <source>
        <strain evidence="1">ND06-05F</strain>
    </source>
</reference>
<dbReference type="RefSeq" id="WP_319692548.1">
    <property type="nucleotide sequence ID" value="NZ_JARAWN010000088.1"/>
</dbReference>